<dbReference type="SUPFAM" id="SSF55797">
    <property type="entry name" value="PR-1-like"/>
    <property type="match status" value="1"/>
</dbReference>
<dbReference type="InterPro" id="IPR035940">
    <property type="entry name" value="CAP_sf"/>
</dbReference>
<dbReference type="InterPro" id="IPR014044">
    <property type="entry name" value="CAP_dom"/>
</dbReference>
<feature type="compositionally biased region" description="Low complexity" evidence="1">
    <location>
        <begin position="215"/>
        <end position="227"/>
    </location>
</feature>
<evidence type="ECO:0000313" key="4">
    <source>
        <dbReference type="WBParaSite" id="SPAL_0000897700.1"/>
    </source>
</evidence>
<evidence type="ECO:0000256" key="1">
    <source>
        <dbReference type="SAM" id="MobiDB-lite"/>
    </source>
</evidence>
<dbReference type="Pfam" id="PF00188">
    <property type="entry name" value="CAP"/>
    <property type="match status" value="1"/>
</dbReference>
<dbReference type="Gene3D" id="3.40.33.10">
    <property type="entry name" value="CAP"/>
    <property type="match status" value="1"/>
</dbReference>
<dbReference type="InterPro" id="IPR001283">
    <property type="entry name" value="CRISP-related"/>
</dbReference>
<feature type="domain" description="SCP" evidence="2">
    <location>
        <begin position="234"/>
        <end position="362"/>
    </location>
</feature>
<evidence type="ECO:0000259" key="2">
    <source>
        <dbReference type="SMART" id="SM00198"/>
    </source>
</evidence>
<proteinExistence type="predicted"/>
<reference evidence="4" key="1">
    <citation type="submission" date="2017-02" db="UniProtKB">
        <authorList>
            <consortium name="WormBaseParasite"/>
        </authorList>
    </citation>
    <scope>IDENTIFICATION</scope>
</reference>
<dbReference type="WBParaSite" id="SPAL_0000897700.1">
    <property type="protein sequence ID" value="SPAL_0000897700.1"/>
    <property type="gene ID" value="SPAL_0000897700"/>
</dbReference>
<dbReference type="STRING" id="174720.A0A0N5BSY6"/>
<dbReference type="PANTHER" id="PTHR10334">
    <property type="entry name" value="CYSTEINE-RICH SECRETORY PROTEIN-RELATED"/>
    <property type="match status" value="1"/>
</dbReference>
<feature type="region of interest" description="Disordered" evidence="1">
    <location>
        <begin position="143"/>
        <end position="166"/>
    </location>
</feature>
<sequence length="375" mass="43566">MKIIVSMMPKTVEMLKLTRMDYLTKEVTEVINQFMPNIKLFVTQNVSFKDLDCLSSFKHLQAFIYNQNYPIHIPGTVKLVGICNHYIHNDGNLEIITFNQELINTYSKRFSKRLSSEFRGCIFFNDIRQWSSSCISKKILKKRPIKKRPIRKPPTKKPPPKTTKKYTARRPITTTTKYKTRRPTTTFKRYTTRRPITTTKKSTTIRPTTKKTATKKPTTTTKKTTTPKPDKYAKLKSEILEDINKLREKYRSPPLKVNTTIAKDTQTYATEFAKTGGGDGEYNGPLGQVFYFASPEEEIKPLGWWTRDSDRIDFENIDDGFVDPEFSQLIWKSTKQIGCGAYKNEHGIFIFCRFYPKGNVPGQYKENILKPLDDQ</sequence>
<keyword evidence="3" id="KW-1185">Reference proteome</keyword>
<dbReference type="Proteomes" id="UP000046392">
    <property type="component" value="Unplaced"/>
</dbReference>
<protein>
    <submittedName>
        <fullName evidence="4">SCP domain-containing protein</fullName>
    </submittedName>
</protein>
<evidence type="ECO:0000313" key="3">
    <source>
        <dbReference type="Proteomes" id="UP000046392"/>
    </source>
</evidence>
<dbReference type="SMART" id="SM00198">
    <property type="entry name" value="SCP"/>
    <property type="match status" value="1"/>
</dbReference>
<dbReference type="AlphaFoldDB" id="A0A0N5BSY6"/>
<organism evidence="3 4">
    <name type="scientific">Strongyloides papillosus</name>
    <name type="common">Intestinal threadworm</name>
    <dbReference type="NCBI Taxonomy" id="174720"/>
    <lineage>
        <taxon>Eukaryota</taxon>
        <taxon>Metazoa</taxon>
        <taxon>Ecdysozoa</taxon>
        <taxon>Nematoda</taxon>
        <taxon>Chromadorea</taxon>
        <taxon>Rhabditida</taxon>
        <taxon>Tylenchina</taxon>
        <taxon>Panagrolaimomorpha</taxon>
        <taxon>Strongyloidoidea</taxon>
        <taxon>Strongyloididae</taxon>
        <taxon>Strongyloides</taxon>
    </lineage>
</organism>
<feature type="region of interest" description="Disordered" evidence="1">
    <location>
        <begin position="201"/>
        <end position="229"/>
    </location>
</feature>
<name>A0A0N5BSY6_STREA</name>
<accession>A0A0N5BSY6</accession>